<feature type="transmembrane region" description="Helical" evidence="6">
    <location>
        <begin position="106"/>
        <end position="127"/>
    </location>
</feature>
<evidence type="ECO:0000313" key="9">
    <source>
        <dbReference type="Proteomes" id="UP001500518"/>
    </source>
</evidence>
<keyword evidence="2" id="KW-1003">Cell membrane</keyword>
<feature type="transmembrane region" description="Helical" evidence="6">
    <location>
        <begin position="304"/>
        <end position="323"/>
    </location>
</feature>
<sequence>MNTNRGYELRVVLLLGLAYGFAYFDRMALSFVSPFVIEELGLSNFQVSALGSGLSATWALGALVFGLLSDRLGRRKPFLLVAMVVFSLCSILSGLSQGFWQLLAARMVMGAAEGPFLPICLAIIIAASAERRRGLNAGIVQNVFGAILGTAIAPVVLVWMAEENSWRFAFLMAGVPGLILAVLIWRFIDEPKPASESDARPATLGLALLKERNIWLCSLISCLLVGWVVVGSIFYPLYLVGPRALEPGTMAMIMAALGLCPAIGGVLVTWISDRIGRRPPLIGFSVLMASSPMVMLWLDGPLPLFTAALFVGWIGMGVFPLFMGVIPGESLGRGLAATAMGLVVCIGELTGGVFAPLVAGWLADASGLALPMVIMIALAGASALVSLGLKETNPAVLRGRGVMAGEFA</sequence>
<evidence type="ECO:0000313" key="8">
    <source>
        <dbReference type="EMBL" id="GAA5055425.1"/>
    </source>
</evidence>
<reference evidence="9" key="1">
    <citation type="journal article" date="2019" name="Int. J. Syst. Evol. Microbiol.">
        <title>The Global Catalogue of Microorganisms (GCM) 10K type strain sequencing project: providing services to taxonomists for standard genome sequencing and annotation.</title>
        <authorList>
            <consortium name="The Broad Institute Genomics Platform"/>
            <consortium name="The Broad Institute Genome Sequencing Center for Infectious Disease"/>
            <person name="Wu L."/>
            <person name="Ma J."/>
        </authorList>
    </citation>
    <scope>NUCLEOTIDE SEQUENCE [LARGE SCALE GENOMIC DNA]</scope>
    <source>
        <strain evidence="9">JCM 18014</strain>
    </source>
</reference>
<feature type="transmembrane region" description="Helical" evidence="6">
    <location>
        <begin position="368"/>
        <end position="389"/>
    </location>
</feature>
<feature type="transmembrane region" description="Helical" evidence="6">
    <location>
        <begin position="49"/>
        <end position="68"/>
    </location>
</feature>
<evidence type="ECO:0000259" key="7">
    <source>
        <dbReference type="PROSITE" id="PS50850"/>
    </source>
</evidence>
<feature type="transmembrane region" description="Helical" evidence="6">
    <location>
        <begin position="80"/>
        <end position="100"/>
    </location>
</feature>
<feature type="transmembrane region" description="Helical" evidence="6">
    <location>
        <begin position="214"/>
        <end position="238"/>
    </location>
</feature>
<comment type="caution">
    <text evidence="8">The sequence shown here is derived from an EMBL/GenBank/DDBJ whole genome shotgun (WGS) entry which is preliminary data.</text>
</comment>
<proteinExistence type="predicted"/>
<feature type="transmembrane region" description="Helical" evidence="6">
    <location>
        <begin position="166"/>
        <end position="188"/>
    </location>
</feature>
<gene>
    <name evidence="8" type="ORF">GCM10023208_19290</name>
</gene>
<dbReference type="PANTHER" id="PTHR43124:SF3">
    <property type="entry name" value="CHLORAMPHENICOL EFFLUX PUMP RV0191"/>
    <property type="match status" value="1"/>
</dbReference>
<feature type="transmembrane region" description="Helical" evidence="6">
    <location>
        <begin position="139"/>
        <end position="160"/>
    </location>
</feature>
<keyword evidence="3 6" id="KW-0812">Transmembrane</keyword>
<name>A0ABP9KEX2_9SPHN</name>
<feature type="transmembrane region" description="Helical" evidence="6">
    <location>
        <begin position="281"/>
        <end position="298"/>
    </location>
</feature>
<dbReference type="SUPFAM" id="SSF103473">
    <property type="entry name" value="MFS general substrate transporter"/>
    <property type="match status" value="1"/>
</dbReference>
<dbReference type="InterPro" id="IPR020846">
    <property type="entry name" value="MFS_dom"/>
</dbReference>
<dbReference type="PROSITE" id="PS50850">
    <property type="entry name" value="MFS"/>
    <property type="match status" value="1"/>
</dbReference>
<evidence type="ECO:0000256" key="3">
    <source>
        <dbReference type="ARBA" id="ARBA00022692"/>
    </source>
</evidence>
<dbReference type="PANTHER" id="PTHR43124">
    <property type="entry name" value="PURINE EFFLUX PUMP PBUE"/>
    <property type="match status" value="1"/>
</dbReference>
<accession>A0ABP9KEX2</accession>
<dbReference type="RefSeq" id="WP_346032875.1">
    <property type="nucleotide sequence ID" value="NZ_BAABHV010000010.1"/>
</dbReference>
<comment type="subcellular location">
    <subcellularLocation>
        <location evidence="1">Cell membrane</location>
        <topology evidence="1">Multi-pass membrane protein</topology>
    </subcellularLocation>
</comment>
<organism evidence="8 9">
    <name type="scientific">Erythrobacter westpacificensis</name>
    <dbReference type="NCBI Taxonomy" id="1055231"/>
    <lineage>
        <taxon>Bacteria</taxon>
        <taxon>Pseudomonadati</taxon>
        <taxon>Pseudomonadota</taxon>
        <taxon>Alphaproteobacteria</taxon>
        <taxon>Sphingomonadales</taxon>
        <taxon>Erythrobacteraceae</taxon>
        <taxon>Erythrobacter/Porphyrobacter group</taxon>
        <taxon>Erythrobacter</taxon>
    </lineage>
</organism>
<evidence type="ECO:0000256" key="1">
    <source>
        <dbReference type="ARBA" id="ARBA00004651"/>
    </source>
</evidence>
<evidence type="ECO:0000256" key="4">
    <source>
        <dbReference type="ARBA" id="ARBA00022989"/>
    </source>
</evidence>
<dbReference type="InterPro" id="IPR036259">
    <property type="entry name" value="MFS_trans_sf"/>
</dbReference>
<dbReference type="EMBL" id="BAABHV010000010">
    <property type="protein sequence ID" value="GAA5055425.1"/>
    <property type="molecule type" value="Genomic_DNA"/>
</dbReference>
<dbReference type="Proteomes" id="UP001500518">
    <property type="component" value="Unassembled WGS sequence"/>
</dbReference>
<evidence type="ECO:0000256" key="5">
    <source>
        <dbReference type="ARBA" id="ARBA00023136"/>
    </source>
</evidence>
<feature type="transmembrane region" description="Helical" evidence="6">
    <location>
        <begin position="335"/>
        <end position="362"/>
    </location>
</feature>
<feature type="transmembrane region" description="Helical" evidence="6">
    <location>
        <begin position="12"/>
        <end position="37"/>
    </location>
</feature>
<keyword evidence="4 6" id="KW-1133">Transmembrane helix</keyword>
<keyword evidence="9" id="KW-1185">Reference proteome</keyword>
<evidence type="ECO:0000256" key="2">
    <source>
        <dbReference type="ARBA" id="ARBA00022475"/>
    </source>
</evidence>
<evidence type="ECO:0000256" key="6">
    <source>
        <dbReference type="SAM" id="Phobius"/>
    </source>
</evidence>
<dbReference type="Pfam" id="PF07690">
    <property type="entry name" value="MFS_1"/>
    <property type="match status" value="1"/>
</dbReference>
<feature type="transmembrane region" description="Helical" evidence="6">
    <location>
        <begin position="250"/>
        <end position="269"/>
    </location>
</feature>
<keyword evidence="5 6" id="KW-0472">Membrane</keyword>
<feature type="domain" description="Major facilitator superfamily (MFS) profile" evidence="7">
    <location>
        <begin position="11"/>
        <end position="394"/>
    </location>
</feature>
<dbReference type="Gene3D" id="1.20.1250.20">
    <property type="entry name" value="MFS general substrate transporter like domains"/>
    <property type="match status" value="2"/>
</dbReference>
<protein>
    <submittedName>
        <fullName evidence="8">MFS transporter</fullName>
    </submittedName>
</protein>
<dbReference type="InterPro" id="IPR050189">
    <property type="entry name" value="MFS_Efflux_Transporters"/>
</dbReference>
<dbReference type="InterPro" id="IPR011701">
    <property type="entry name" value="MFS"/>
</dbReference>